<organism evidence="5">
    <name type="scientific">Melanothamnus gigas</name>
    <dbReference type="NCBI Taxonomy" id="3016206"/>
    <lineage>
        <taxon>Eukaryota</taxon>
        <taxon>Rhodophyta</taxon>
        <taxon>Florideophyceae</taxon>
        <taxon>Rhodymeniophycidae</taxon>
        <taxon>Ceramiales</taxon>
        <taxon>Rhodomelaceae</taxon>
        <taxon>Polysiphonioideae</taxon>
        <taxon>Melanothamnus</taxon>
    </lineage>
</organism>
<name>A0A9F1U5B5_9FLOR</name>
<geneLocation type="mitochondrion" evidence="5"/>
<dbReference type="EMBL" id="OP748278">
    <property type="protein sequence ID" value="WAX04156.1"/>
    <property type="molecule type" value="Genomic_DNA"/>
</dbReference>
<accession>A0A9F1U5B5</accession>
<keyword evidence="3" id="KW-0687">Ribonucleoprotein</keyword>
<dbReference type="SUPFAM" id="SSF54821">
    <property type="entry name" value="Ribosomal protein S3 C-terminal domain"/>
    <property type="match status" value="1"/>
</dbReference>
<dbReference type="AlphaFoldDB" id="A0A9F1U5B5"/>
<keyword evidence="4" id="KW-1133">Transmembrane helix</keyword>
<reference evidence="5" key="1">
    <citation type="submission" date="2022-10" db="EMBL/GenBank/DDBJ databases">
        <title>Phylogenomic analysis of pseudocryptic diversity reveals the new genus deltalsia (rhodomelaceae, rhodophyta).</title>
        <authorList>
            <person name="Diaz-Tapia P."/>
            <person name="Rodriguez-Bujan I."/>
            <person name="Maggs C.A."/>
            <person name="Verbruggen H."/>
        </authorList>
    </citation>
    <scope>NUCLEOTIDE SEQUENCE</scope>
    <source>
        <strain evidence="5">JH1432</strain>
    </source>
</reference>
<evidence type="ECO:0000256" key="1">
    <source>
        <dbReference type="ARBA" id="ARBA00010761"/>
    </source>
</evidence>
<sequence length="230" mass="27841">MSKKINLSGKCLALTNLWVMQFQHFGNFTSLFSKYTFLFLIFKFFLFKQLNLKNNFFVLDYKFFILKNEFFIVLTNFFKNFNEFNYFFNLLSSIWFKNFNFLSFRFLIFFKKTFYLSSDFLQSYISYLSKKLFYSPKKIFTLLFILLKKKLNQSILTTTKNGLKRKKIIGFKMQLRGRYELTKTAMAKITQIKFGKINSTDLKINVTFMNYFFYTKLGNCSIKIWLFSSF</sequence>
<dbReference type="GO" id="GO:0005840">
    <property type="term" value="C:ribosome"/>
    <property type="evidence" value="ECO:0007669"/>
    <property type="project" value="UniProtKB-KW"/>
</dbReference>
<keyword evidence="4" id="KW-0812">Transmembrane</keyword>
<dbReference type="RefSeq" id="YP_010620120.1">
    <property type="nucleotide sequence ID" value="NC_070156.1"/>
</dbReference>
<keyword evidence="5" id="KW-0496">Mitochondrion</keyword>
<dbReference type="InterPro" id="IPR036419">
    <property type="entry name" value="Ribosomal_S3_C_sf"/>
</dbReference>
<protein>
    <submittedName>
        <fullName evidence="5">Ribosomal protein S3</fullName>
    </submittedName>
</protein>
<comment type="similarity">
    <text evidence="1">Belongs to the universal ribosomal protein uS3 family.</text>
</comment>
<proteinExistence type="inferred from homology"/>
<dbReference type="GeneID" id="77661499"/>
<evidence type="ECO:0000313" key="5">
    <source>
        <dbReference type="EMBL" id="WAX04156.1"/>
    </source>
</evidence>
<feature type="transmembrane region" description="Helical" evidence="4">
    <location>
        <begin position="25"/>
        <end position="46"/>
    </location>
</feature>
<gene>
    <name evidence="5" type="primary">rps3</name>
</gene>
<keyword evidence="2 5" id="KW-0689">Ribosomal protein</keyword>
<dbReference type="Gene3D" id="3.30.1140.32">
    <property type="entry name" value="Ribosomal protein S3, C-terminal domain"/>
    <property type="match status" value="1"/>
</dbReference>
<evidence type="ECO:0000256" key="3">
    <source>
        <dbReference type="ARBA" id="ARBA00023274"/>
    </source>
</evidence>
<dbReference type="GO" id="GO:1990904">
    <property type="term" value="C:ribonucleoprotein complex"/>
    <property type="evidence" value="ECO:0007669"/>
    <property type="project" value="UniProtKB-KW"/>
</dbReference>
<feature type="transmembrane region" description="Helical" evidence="4">
    <location>
        <begin position="84"/>
        <end position="108"/>
    </location>
</feature>
<evidence type="ECO:0000256" key="2">
    <source>
        <dbReference type="ARBA" id="ARBA00022980"/>
    </source>
</evidence>
<evidence type="ECO:0000256" key="4">
    <source>
        <dbReference type="SAM" id="Phobius"/>
    </source>
</evidence>
<keyword evidence="4" id="KW-0472">Membrane</keyword>